<organism evidence="4 5">
    <name type="scientific">Ficus carica</name>
    <name type="common">Common fig</name>
    <dbReference type="NCBI Taxonomy" id="3494"/>
    <lineage>
        <taxon>Eukaryota</taxon>
        <taxon>Viridiplantae</taxon>
        <taxon>Streptophyta</taxon>
        <taxon>Embryophyta</taxon>
        <taxon>Tracheophyta</taxon>
        <taxon>Spermatophyta</taxon>
        <taxon>Magnoliopsida</taxon>
        <taxon>eudicotyledons</taxon>
        <taxon>Gunneridae</taxon>
        <taxon>Pentapetalae</taxon>
        <taxon>rosids</taxon>
        <taxon>fabids</taxon>
        <taxon>Rosales</taxon>
        <taxon>Moraceae</taxon>
        <taxon>Ficeae</taxon>
        <taxon>Ficus</taxon>
    </lineage>
</organism>
<keyword evidence="5" id="KW-1185">Reference proteome</keyword>
<accession>A0AA87ZFU8</accession>
<dbReference type="AlphaFoldDB" id="A0AA87ZFU8"/>
<dbReference type="EMBL" id="BTGU01006040">
    <property type="protein sequence ID" value="GMN33816.1"/>
    <property type="molecule type" value="Genomic_DNA"/>
</dbReference>
<dbReference type="EMBL" id="BTGU01006039">
    <property type="protein sequence ID" value="GMN33798.1"/>
    <property type="molecule type" value="Genomic_DNA"/>
</dbReference>
<dbReference type="EMBL" id="BTGU01006041">
    <property type="protein sequence ID" value="GMN33832.1"/>
    <property type="molecule type" value="Genomic_DNA"/>
</dbReference>
<comment type="caution">
    <text evidence="4">The sequence shown here is derived from an EMBL/GenBank/DDBJ whole genome shotgun (WGS) entry which is preliminary data.</text>
</comment>
<gene>
    <name evidence="1" type="ORF">TIFTF001_048291</name>
    <name evidence="2" type="ORF">TIFTF001_048294</name>
    <name evidence="3" type="ORF">TIFTF001_048295</name>
    <name evidence="4" type="ORF">TIFTF001_048298</name>
</gene>
<proteinExistence type="predicted"/>
<evidence type="ECO:0000313" key="3">
    <source>
        <dbReference type="EMBL" id="GMN33816.1"/>
    </source>
</evidence>
<sequence>MRRWTPGLPKRSKTEVVLPLTFTVSRAWSPGIPPVAAGGSAAAERVAWEWWLLDRTLLGSARSYCCRLGLSRRVRSLPRPPVGEGLRGRLPNLGGLLGVDSATSSESRSERAYVMPGHLFHAGSSESPASLWEPGRRHGNPDNPALPWPVVGLFESVRGKRFVLLERRGALLLAPKC</sequence>
<reference evidence="4" key="1">
    <citation type="submission" date="2023-07" db="EMBL/GenBank/DDBJ databases">
        <title>draft genome sequence of fig (Ficus carica).</title>
        <authorList>
            <person name="Takahashi T."/>
            <person name="Nishimura K."/>
        </authorList>
    </citation>
    <scope>NUCLEOTIDE SEQUENCE</scope>
</reference>
<evidence type="ECO:0000313" key="2">
    <source>
        <dbReference type="EMBL" id="GMN33798.1"/>
    </source>
</evidence>
<evidence type="ECO:0000313" key="5">
    <source>
        <dbReference type="Proteomes" id="UP001187192"/>
    </source>
</evidence>
<dbReference type="EMBL" id="BTGU01006038">
    <property type="protein sequence ID" value="GMN33790.1"/>
    <property type="molecule type" value="Genomic_DNA"/>
</dbReference>
<evidence type="ECO:0000313" key="4">
    <source>
        <dbReference type="EMBL" id="GMN33832.1"/>
    </source>
</evidence>
<evidence type="ECO:0000313" key="1">
    <source>
        <dbReference type="EMBL" id="GMN33790.1"/>
    </source>
</evidence>
<dbReference type="Proteomes" id="UP001187192">
    <property type="component" value="Unassembled WGS sequence"/>
</dbReference>
<protein>
    <submittedName>
        <fullName evidence="4">Uncharacterized protein</fullName>
    </submittedName>
</protein>
<name>A0AA87ZFU8_FICCA</name>